<gene>
    <name evidence="3" type="ORF">SAMN05660657_04463</name>
</gene>
<name>A0A1I7CGM2_9ACTN</name>
<keyword evidence="2" id="KW-1133">Transmembrane helix</keyword>
<keyword evidence="2" id="KW-0812">Transmembrane</keyword>
<dbReference type="Pfam" id="PF19865">
    <property type="entry name" value="DUF6338"/>
    <property type="match status" value="1"/>
</dbReference>
<evidence type="ECO:0000313" key="4">
    <source>
        <dbReference type="Proteomes" id="UP000199546"/>
    </source>
</evidence>
<organism evidence="3 4">
    <name type="scientific">Geodermatophilus amargosae</name>
    <dbReference type="NCBI Taxonomy" id="1296565"/>
    <lineage>
        <taxon>Bacteria</taxon>
        <taxon>Bacillati</taxon>
        <taxon>Actinomycetota</taxon>
        <taxon>Actinomycetes</taxon>
        <taxon>Geodermatophilales</taxon>
        <taxon>Geodermatophilaceae</taxon>
        <taxon>Geodermatophilus</taxon>
    </lineage>
</organism>
<keyword evidence="4" id="KW-1185">Reference proteome</keyword>
<feature type="transmembrane region" description="Helical" evidence="2">
    <location>
        <begin position="6"/>
        <end position="25"/>
    </location>
</feature>
<dbReference type="EMBL" id="FPBA01000021">
    <property type="protein sequence ID" value="SFT98588.1"/>
    <property type="molecule type" value="Genomic_DNA"/>
</dbReference>
<proteinExistence type="predicted"/>
<dbReference type="AlphaFoldDB" id="A0A1I7CGM2"/>
<feature type="transmembrane region" description="Helical" evidence="2">
    <location>
        <begin position="90"/>
        <end position="113"/>
    </location>
</feature>
<feature type="region of interest" description="Disordered" evidence="1">
    <location>
        <begin position="239"/>
        <end position="303"/>
    </location>
</feature>
<keyword evidence="2" id="KW-0472">Membrane</keyword>
<dbReference type="InterPro" id="IPR045919">
    <property type="entry name" value="DUF6338"/>
</dbReference>
<dbReference type="Proteomes" id="UP000199546">
    <property type="component" value="Unassembled WGS sequence"/>
</dbReference>
<sequence>MTPESVITFAAFLLLVAPGLLFELLRERRRPAMEETTFREASRIALASLAFSGTATGILAVVRILQPAWMPDPRRWLESGQTYVEDEYRLIVRAVVVEVVLALALAIAFDLLLRKRARGDMANGGIWYQLLRAEVPADKVPWVSLKLKNGPYIAGYVARYSTGKELDDREMVLKHNPANTGMKLQPQEAGSGLERLDGWDRVVVPGSEIQYWKLEYRPIAPVPTGVRSAQRGTLRLLHRTSTPQAAQGKPPSAKQGLTGTKAGSLARLRDRVRPKALGVRGGVGTAPLRQQRRRGMSGRPVDD</sequence>
<evidence type="ECO:0000256" key="1">
    <source>
        <dbReference type="SAM" id="MobiDB-lite"/>
    </source>
</evidence>
<accession>A0A1I7CGM2</accession>
<feature type="transmembrane region" description="Helical" evidence="2">
    <location>
        <begin position="46"/>
        <end position="70"/>
    </location>
</feature>
<reference evidence="4" key="1">
    <citation type="submission" date="2016-10" db="EMBL/GenBank/DDBJ databases">
        <authorList>
            <person name="Varghese N."/>
            <person name="Submissions S."/>
        </authorList>
    </citation>
    <scope>NUCLEOTIDE SEQUENCE [LARGE SCALE GENOMIC DNA]</scope>
    <source>
        <strain evidence="4">DSM 46136</strain>
    </source>
</reference>
<protein>
    <submittedName>
        <fullName evidence="3">Uncharacterized protein</fullName>
    </submittedName>
</protein>
<evidence type="ECO:0000313" key="3">
    <source>
        <dbReference type="EMBL" id="SFT98588.1"/>
    </source>
</evidence>
<dbReference type="RefSeq" id="WP_245784895.1">
    <property type="nucleotide sequence ID" value="NZ_FPBA01000021.1"/>
</dbReference>
<evidence type="ECO:0000256" key="2">
    <source>
        <dbReference type="SAM" id="Phobius"/>
    </source>
</evidence>